<dbReference type="AlphaFoldDB" id="A0A9P5HBK0"/>
<accession>A0A9P5HBK0</accession>
<evidence type="ECO:0000256" key="1">
    <source>
        <dbReference type="SAM" id="MobiDB-lite"/>
    </source>
</evidence>
<name>A0A9P5HBK0_9HYPO</name>
<evidence type="ECO:0000313" key="2">
    <source>
        <dbReference type="EMBL" id="KAF7548753.1"/>
    </source>
</evidence>
<dbReference type="Proteomes" id="UP000722485">
    <property type="component" value="Unassembled WGS sequence"/>
</dbReference>
<feature type="compositionally biased region" description="Low complexity" evidence="1">
    <location>
        <begin position="204"/>
        <end position="219"/>
    </location>
</feature>
<comment type="caution">
    <text evidence="2">The sequence shown here is derived from an EMBL/GenBank/DDBJ whole genome shotgun (WGS) entry which is preliminary data.</text>
</comment>
<protein>
    <submittedName>
        <fullName evidence="2">Uncharacterized protein</fullName>
    </submittedName>
</protein>
<keyword evidence="3" id="KW-1185">Reference proteome</keyword>
<gene>
    <name evidence="2" type="ORF">G7Z17_g6851</name>
</gene>
<organism evidence="2 3">
    <name type="scientific">Cylindrodendrum hubeiense</name>
    <dbReference type="NCBI Taxonomy" id="595255"/>
    <lineage>
        <taxon>Eukaryota</taxon>
        <taxon>Fungi</taxon>
        <taxon>Dikarya</taxon>
        <taxon>Ascomycota</taxon>
        <taxon>Pezizomycotina</taxon>
        <taxon>Sordariomycetes</taxon>
        <taxon>Hypocreomycetidae</taxon>
        <taxon>Hypocreales</taxon>
        <taxon>Nectriaceae</taxon>
        <taxon>Cylindrodendrum</taxon>
    </lineage>
</organism>
<feature type="region of interest" description="Disordered" evidence="1">
    <location>
        <begin position="189"/>
        <end position="219"/>
    </location>
</feature>
<proteinExistence type="predicted"/>
<sequence>MFDSMPMPDCAICHAPDTLQCPCEAKELDSAILEAEARVMQPRYNEIRSWTRAHAQDFIFKYSQFLAEHRKEAYMAHLDQISDDTSHAPPHGNEIAKAQAKLKQSIDEDWQTSIQCYPKAIKYFYSLVEMKLPGDYEPAVTAPTLRLRNSPQSGERGDGATSANGDIKKNGKDVIGGEMARGVAFKDLLDHPVPPFPEGPNFDNGSVHNSSGGSSAGSV</sequence>
<feature type="region of interest" description="Disordered" evidence="1">
    <location>
        <begin position="143"/>
        <end position="173"/>
    </location>
</feature>
<reference evidence="2" key="1">
    <citation type="submission" date="2020-03" db="EMBL/GenBank/DDBJ databases">
        <title>Draft Genome Sequence of Cylindrodendrum hubeiense.</title>
        <authorList>
            <person name="Buettner E."/>
            <person name="Kellner H."/>
        </authorList>
    </citation>
    <scope>NUCLEOTIDE SEQUENCE</scope>
    <source>
        <strain evidence="2">IHI 201604</strain>
    </source>
</reference>
<dbReference type="EMBL" id="JAANBB010000140">
    <property type="protein sequence ID" value="KAF7548753.1"/>
    <property type="molecule type" value="Genomic_DNA"/>
</dbReference>
<dbReference type="OrthoDB" id="5409477at2759"/>
<evidence type="ECO:0000313" key="3">
    <source>
        <dbReference type="Proteomes" id="UP000722485"/>
    </source>
</evidence>